<dbReference type="EMBL" id="VWPK01000001">
    <property type="protein sequence ID" value="KAA5614716.1"/>
    <property type="molecule type" value="Genomic_DNA"/>
</dbReference>
<dbReference type="InterPro" id="IPR050491">
    <property type="entry name" value="AmpC-like"/>
</dbReference>
<reference evidence="2 3" key="1">
    <citation type="submission" date="2019-09" db="EMBL/GenBank/DDBJ databases">
        <title>Genome sequence of Rhodovastum atsumiense, a diverse member of the Acetobacteraceae family of non-sulfur purple photosynthetic bacteria.</title>
        <authorList>
            <person name="Meyer T."/>
            <person name="Kyndt J."/>
        </authorList>
    </citation>
    <scope>NUCLEOTIDE SEQUENCE [LARGE SCALE GENOMIC DNA]</scope>
    <source>
        <strain evidence="2 3">DSM 21279</strain>
    </source>
</reference>
<dbReference type="SUPFAM" id="SSF56601">
    <property type="entry name" value="beta-lactamase/transpeptidase-like"/>
    <property type="match status" value="1"/>
</dbReference>
<keyword evidence="3" id="KW-1185">Reference proteome</keyword>
<sequence length="545" mass="58921">MNDLDTALLRRRVDQLVRPWEAPGSPGVAVGVLYEGELAVHRCAGLASLELEVPVGPATTFRIASVSKHFTCAAVLMLAQEGRLDIDQEARHYLPELPDFAARITLAHLMHNVSGIRDMLEIMRQGGTDLDMPVTPEELLAGICRQRTLNFAPGSRYLYSNTGFLLLGMIVERVAGESLGSFLERRIFAPLGMNRTRLTPSLQDPAPGLATGYLPRQGGGFVRAAHAFPLGGEGGLVSCVEDLALWDRNFTTHRVGGPELETALTRQIEFSGGGVNPYARGLLVRHHRGVRTVGHGGLWPGYRTEYLRAPEREVTVICVTNQGASDPYHLAHDVLDAVLDGMPEVHPVHALPPRPALEELVGRWVDRDNAATVDISLDAAGHPMGSTHGVPFRLRATEDGRLEASRAARDFTCALAADGALAVELDAGVRATYCRAVPPPTLPEGLAGSYANAEIGATWTITETGTGTGRSAELRVSGPLASRRGPWLVEPVDGDIIRIWMPGLLFRMWLDVRVLRAGGRVSGLCVAGNRARRLCYPRQEDGARA</sequence>
<gene>
    <name evidence="2" type="ORF">F1189_00885</name>
</gene>
<comment type="caution">
    <text evidence="2">The sequence shown here is derived from an EMBL/GenBank/DDBJ whole genome shotgun (WGS) entry which is preliminary data.</text>
</comment>
<evidence type="ECO:0000259" key="1">
    <source>
        <dbReference type="Pfam" id="PF00144"/>
    </source>
</evidence>
<evidence type="ECO:0000313" key="3">
    <source>
        <dbReference type="Proteomes" id="UP000325255"/>
    </source>
</evidence>
<dbReference type="RefSeq" id="WP_150038526.1">
    <property type="nucleotide sequence ID" value="NZ_OW485601.1"/>
</dbReference>
<name>A0A5M6J272_9PROT</name>
<dbReference type="Proteomes" id="UP000325255">
    <property type="component" value="Unassembled WGS sequence"/>
</dbReference>
<dbReference type="Pfam" id="PF00144">
    <property type="entry name" value="Beta-lactamase"/>
    <property type="match status" value="1"/>
</dbReference>
<dbReference type="AlphaFoldDB" id="A0A5M6J272"/>
<dbReference type="PANTHER" id="PTHR46825:SF9">
    <property type="entry name" value="BETA-LACTAMASE-RELATED DOMAIN-CONTAINING PROTEIN"/>
    <property type="match status" value="1"/>
</dbReference>
<dbReference type="Gene3D" id="3.40.710.10">
    <property type="entry name" value="DD-peptidase/beta-lactamase superfamily"/>
    <property type="match status" value="1"/>
</dbReference>
<evidence type="ECO:0000313" key="2">
    <source>
        <dbReference type="EMBL" id="KAA5614716.1"/>
    </source>
</evidence>
<accession>A0A5M6J272</accession>
<protein>
    <submittedName>
        <fullName evidence="2">Beta-lactamase family protein</fullName>
    </submittedName>
</protein>
<dbReference type="InterPro" id="IPR012338">
    <property type="entry name" value="Beta-lactam/transpept-like"/>
</dbReference>
<dbReference type="InterPro" id="IPR001466">
    <property type="entry name" value="Beta-lactam-related"/>
</dbReference>
<dbReference type="PANTHER" id="PTHR46825">
    <property type="entry name" value="D-ALANYL-D-ALANINE-CARBOXYPEPTIDASE/ENDOPEPTIDASE AMPH"/>
    <property type="match status" value="1"/>
</dbReference>
<dbReference type="OrthoDB" id="7791015at2"/>
<organism evidence="2 3">
    <name type="scientific">Rhodovastum atsumiense</name>
    <dbReference type="NCBI Taxonomy" id="504468"/>
    <lineage>
        <taxon>Bacteria</taxon>
        <taxon>Pseudomonadati</taxon>
        <taxon>Pseudomonadota</taxon>
        <taxon>Alphaproteobacteria</taxon>
        <taxon>Acetobacterales</taxon>
        <taxon>Acetobacteraceae</taxon>
        <taxon>Rhodovastum</taxon>
    </lineage>
</organism>
<feature type="domain" description="Beta-lactamase-related" evidence="1">
    <location>
        <begin position="18"/>
        <end position="336"/>
    </location>
</feature>
<proteinExistence type="predicted"/>